<reference evidence="2 3" key="1">
    <citation type="submission" date="2019-01" db="EMBL/GenBank/DDBJ databases">
        <title>Intercellular communication is required for trap formation in the nematode-trapping fungus Duddingtonia flagrans.</title>
        <authorList>
            <person name="Youssar L."/>
            <person name="Wernet V."/>
            <person name="Hensel N."/>
            <person name="Hildebrandt H.-G."/>
            <person name="Fischer R."/>
        </authorList>
    </citation>
    <scope>NUCLEOTIDE SEQUENCE [LARGE SCALE GENOMIC DNA]</scope>
    <source>
        <strain evidence="2 3">CBS H-5679</strain>
    </source>
</reference>
<dbReference type="Proteomes" id="UP000283090">
    <property type="component" value="Unassembled WGS sequence"/>
</dbReference>
<accession>A0A436ZWZ1</accession>
<feature type="region of interest" description="Disordered" evidence="1">
    <location>
        <begin position="330"/>
        <end position="373"/>
    </location>
</feature>
<evidence type="ECO:0000256" key="1">
    <source>
        <dbReference type="SAM" id="MobiDB-lite"/>
    </source>
</evidence>
<feature type="region of interest" description="Disordered" evidence="1">
    <location>
        <begin position="76"/>
        <end position="117"/>
    </location>
</feature>
<proteinExistence type="predicted"/>
<feature type="compositionally biased region" description="Pro residues" evidence="1">
    <location>
        <begin position="80"/>
        <end position="107"/>
    </location>
</feature>
<feature type="compositionally biased region" description="Basic and acidic residues" evidence="1">
    <location>
        <begin position="362"/>
        <end position="373"/>
    </location>
</feature>
<gene>
    <name evidence="2" type="ORF">DFL_007888</name>
</gene>
<organism evidence="2 3">
    <name type="scientific">Arthrobotrys flagrans</name>
    <name type="common">Nematode-trapping fungus</name>
    <name type="synonym">Trichothecium flagrans</name>
    <dbReference type="NCBI Taxonomy" id="97331"/>
    <lineage>
        <taxon>Eukaryota</taxon>
        <taxon>Fungi</taxon>
        <taxon>Dikarya</taxon>
        <taxon>Ascomycota</taxon>
        <taxon>Pezizomycotina</taxon>
        <taxon>Orbiliomycetes</taxon>
        <taxon>Orbiliales</taxon>
        <taxon>Orbiliaceae</taxon>
        <taxon>Arthrobotrys</taxon>
    </lineage>
</organism>
<keyword evidence="3" id="KW-1185">Reference proteome</keyword>
<dbReference type="GeneID" id="93590199"/>
<evidence type="ECO:0000313" key="3">
    <source>
        <dbReference type="Proteomes" id="UP000283090"/>
    </source>
</evidence>
<dbReference type="EMBL" id="SAEB01000009">
    <property type="protein sequence ID" value="RVD83501.1"/>
    <property type="molecule type" value="Genomic_DNA"/>
</dbReference>
<evidence type="ECO:0000313" key="2">
    <source>
        <dbReference type="EMBL" id="RVD83501.1"/>
    </source>
</evidence>
<protein>
    <submittedName>
        <fullName evidence="2">Uncharacterized protein</fullName>
    </submittedName>
</protein>
<name>A0A436ZWZ1_ARTFL</name>
<comment type="caution">
    <text evidence="2">The sequence shown here is derived from an EMBL/GenBank/DDBJ whole genome shotgun (WGS) entry which is preliminary data.</text>
</comment>
<sequence>MYPHHARNPAYFPKPQQLPFVRLPPGLNASARVPGSSGIPIAPPPGLNPTPRLRSASGIPMAPPLGITMLPLGMSLPQPLDIPPPQQSGIPQPQPAPSMPQAAPPNTPIDQEPEGSRRRVQEMIEAMNRETEQLKIDRNYQGILLSNGLLYTSCPRAWDTCDCEFCTQVRYIRQYRNLDAIGERLWHNPQYAFWREFPNIHEVKECKCERCAKVEEKEIKIPDNLGPDWNFWYGPCGRPLRNRRNGASALSDPEPLPPKFRAKPTETRDQKANTMLKGYFDARGSGAKPLFEMPNDDVQHSHNSAGAGTSNVIKGNGASLHPRVYMMPEESTADHSSNANGQYGVIGRPANKKANGFQNGTGHDDHIRRGPPR</sequence>
<dbReference type="AlphaFoldDB" id="A0A436ZWZ1"/>
<dbReference type="VEuPathDB" id="FungiDB:DFL_007888"/>
<dbReference type="OrthoDB" id="5404257at2759"/>
<feature type="region of interest" description="Disordered" evidence="1">
    <location>
        <begin position="243"/>
        <end position="269"/>
    </location>
</feature>
<dbReference type="RefSeq" id="XP_067489045.1">
    <property type="nucleotide sequence ID" value="XM_067637537.1"/>
</dbReference>